<name>M1C277_SOLTU</name>
<keyword evidence="2" id="KW-1185">Reference proteome</keyword>
<dbReference type="Proteomes" id="UP000011115">
    <property type="component" value="Unassembled WGS sequence"/>
</dbReference>
<protein>
    <submittedName>
        <fullName evidence="1">Uncharacterized protein</fullName>
    </submittedName>
</protein>
<sequence length="70" mass="8269">MAAFVWIFTKLDRRQQVVHTSVNFTRLTKKNKHDSKHETNTINYSELLTSFNKNNLNVSLSCRNTGFFLY</sequence>
<evidence type="ECO:0000313" key="1">
    <source>
        <dbReference type="EnsemblPlants" id="PGSC0003DMT400058178"/>
    </source>
</evidence>
<dbReference type="Gramene" id="PGSC0003DMT400058178">
    <property type="protein sequence ID" value="PGSC0003DMT400058178"/>
    <property type="gene ID" value="PGSC0003DMG400022580"/>
</dbReference>
<dbReference type="EnsemblPlants" id="PGSC0003DMT400058178">
    <property type="protein sequence ID" value="PGSC0003DMT400058178"/>
    <property type="gene ID" value="PGSC0003DMG400022580"/>
</dbReference>
<dbReference type="HOGENOM" id="CLU_2762779_0_0_1"/>
<reference evidence="2" key="1">
    <citation type="journal article" date="2011" name="Nature">
        <title>Genome sequence and analysis of the tuber crop potato.</title>
        <authorList>
            <consortium name="The Potato Genome Sequencing Consortium"/>
        </authorList>
    </citation>
    <scope>NUCLEOTIDE SEQUENCE [LARGE SCALE GENOMIC DNA]</scope>
    <source>
        <strain evidence="2">cv. DM1-3 516 R44</strain>
    </source>
</reference>
<organism evidence="1 2">
    <name type="scientific">Solanum tuberosum</name>
    <name type="common">Potato</name>
    <dbReference type="NCBI Taxonomy" id="4113"/>
    <lineage>
        <taxon>Eukaryota</taxon>
        <taxon>Viridiplantae</taxon>
        <taxon>Streptophyta</taxon>
        <taxon>Embryophyta</taxon>
        <taxon>Tracheophyta</taxon>
        <taxon>Spermatophyta</taxon>
        <taxon>Magnoliopsida</taxon>
        <taxon>eudicotyledons</taxon>
        <taxon>Gunneridae</taxon>
        <taxon>Pentapetalae</taxon>
        <taxon>asterids</taxon>
        <taxon>lamiids</taxon>
        <taxon>Solanales</taxon>
        <taxon>Solanaceae</taxon>
        <taxon>Solanoideae</taxon>
        <taxon>Solaneae</taxon>
        <taxon>Solanum</taxon>
    </lineage>
</organism>
<reference evidence="1" key="2">
    <citation type="submission" date="2015-06" db="UniProtKB">
        <authorList>
            <consortium name="EnsemblPlants"/>
        </authorList>
    </citation>
    <scope>IDENTIFICATION</scope>
    <source>
        <strain evidence="1">DM1-3 516 R44</strain>
    </source>
</reference>
<accession>M1C277</accession>
<dbReference type="InParanoid" id="M1C277"/>
<dbReference type="PaxDb" id="4113-PGSC0003DMT400058178"/>
<proteinExistence type="predicted"/>
<dbReference type="AlphaFoldDB" id="M1C277"/>
<evidence type="ECO:0000313" key="2">
    <source>
        <dbReference type="Proteomes" id="UP000011115"/>
    </source>
</evidence>